<feature type="domain" description="HTH cro/C1-type" evidence="2">
    <location>
        <begin position="8"/>
        <end position="62"/>
    </location>
</feature>
<dbReference type="InterPro" id="IPR001387">
    <property type="entry name" value="Cro/C1-type_HTH"/>
</dbReference>
<keyword evidence="4" id="KW-1185">Reference proteome</keyword>
<name>A0A2S0L334_9FIRM</name>
<evidence type="ECO:0000313" key="3">
    <source>
        <dbReference type="EMBL" id="AVM47706.1"/>
    </source>
</evidence>
<evidence type="ECO:0000256" key="1">
    <source>
        <dbReference type="ARBA" id="ARBA00023125"/>
    </source>
</evidence>
<dbReference type="CDD" id="cd00093">
    <property type="entry name" value="HTH_XRE"/>
    <property type="match status" value="1"/>
</dbReference>
<dbReference type="KEGG" id="mdv:C5Q96_02080"/>
<keyword evidence="1" id="KW-0238">DNA-binding</keyword>
<dbReference type="Gene3D" id="1.10.260.40">
    <property type="entry name" value="lambda repressor-like DNA-binding domains"/>
    <property type="match status" value="1"/>
</dbReference>
<evidence type="ECO:0000259" key="2">
    <source>
        <dbReference type="PROSITE" id="PS50943"/>
    </source>
</evidence>
<evidence type="ECO:0000313" key="4">
    <source>
        <dbReference type="Proteomes" id="UP000237883"/>
    </source>
</evidence>
<dbReference type="EMBL" id="CP027228">
    <property type="protein sequence ID" value="AVM47706.1"/>
    <property type="molecule type" value="Genomic_DNA"/>
</dbReference>
<dbReference type="OrthoDB" id="6315255at2"/>
<reference evidence="4" key="1">
    <citation type="submission" date="2018-02" db="EMBL/GenBank/DDBJ databases">
        <authorList>
            <person name="Holder M.E."/>
            <person name="Ajami N.J."/>
            <person name="Petrosino J.F."/>
        </authorList>
    </citation>
    <scope>NUCLEOTIDE SEQUENCE [LARGE SCALE GENOMIC DNA]</scope>
    <source>
        <strain evidence="4">CCUG 47132</strain>
    </source>
</reference>
<dbReference type="SUPFAM" id="SSF47413">
    <property type="entry name" value="lambda repressor-like DNA-binding domains"/>
    <property type="match status" value="1"/>
</dbReference>
<dbReference type="Pfam" id="PF01381">
    <property type="entry name" value="HTH_3"/>
    <property type="match status" value="1"/>
</dbReference>
<dbReference type="PANTHER" id="PTHR46558">
    <property type="entry name" value="TRACRIPTIONAL REGULATORY PROTEIN-RELATED-RELATED"/>
    <property type="match status" value="1"/>
</dbReference>
<dbReference type="RefSeq" id="WP_106056740.1">
    <property type="nucleotide sequence ID" value="NZ_CP027228.1"/>
</dbReference>
<dbReference type="PANTHER" id="PTHR46558:SF11">
    <property type="entry name" value="HTH-TYPE TRANSCRIPTIONAL REGULATOR XRE"/>
    <property type="match status" value="1"/>
</dbReference>
<accession>A0A2S0L334</accession>
<dbReference type="GO" id="GO:0003677">
    <property type="term" value="F:DNA binding"/>
    <property type="evidence" value="ECO:0007669"/>
    <property type="project" value="UniProtKB-KW"/>
</dbReference>
<protein>
    <submittedName>
        <fullName evidence="3">Transcriptional regulator</fullName>
    </submittedName>
</protein>
<proteinExistence type="predicted"/>
<organism evidence="3 4">
    <name type="scientific">Mogibacterium diversum</name>
    <dbReference type="NCBI Taxonomy" id="114527"/>
    <lineage>
        <taxon>Bacteria</taxon>
        <taxon>Bacillati</taxon>
        <taxon>Bacillota</taxon>
        <taxon>Clostridia</taxon>
        <taxon>Peptostreptococcales</taxon>
        <taxon>Anaerovoracaceae</taxon>
        <taxon>Mogibacterium</taxon>
    </lineage>
</organism>
<dbReference type="InterPro" id="IPR010982">
    <property type="entry name" value="Lambda_DNA-bd_dom_sf"/>
</dbReference>
<gene>
    <name evidence="3" type="ORF">C5Q96_02080</name>
</gene>
<dbReference type="GeneID" id="78391041"/>
<dbReference type="SMART" id="SM00530">
    <property type="entry name" value="HTH_XRE"/>
    <property type="match status" value="1"/>
</dbReference>
<dbReference type="Proteomes" id="UP000237883">
    <property type="component" value="Chromosome"/>
</dbReference>
<dbReference type="PROSITE" id="PS50943">
    <property type="entry name" value="HTH_CROC1"/>
    <property type="match status" value="1"/>
</dbReference>
<dbReference type="AlphaFoldDB" id="A0A2S0L334"/>
<sequence>MTLFEDQIKHYRKQAGLSQEKMAEKIGVSRQAITKWENGTGTPDISNLMAIANLFQISIDELLSNEKTESKKSDYIYESRTEYDIDGKKDFDIKLGGAYKVDLKAYNGEKIVVELFSNVYKNIQADYKVKIDDIRHNIDIELARLNGVSEAIAKESLVVNINIPTQYIGRVEISVNAGTLTVNDIENENIEINGKISEVALKGNKSEIEIDSNLDMQINVISHEGAVEINQLSATSRLIIPENFCFRSAKKGIANTIYYEKYGKKVESFSNDESDNYIELNGIKSELVIAIDEA</sequence>